<name>A0A2P2PMH9_RHIMU</name>
<dbReference type="AlphaFoldDB" id="A0A2P2PMH9"/>
<dbReference type="EMBL" id="GGEC01075381">
    <property type="protein sequence ID" value="MBX55865.1"/>
    <property type="molecule type" value="Transcribed_RNA"/>
</dbReference>
<sequence length="36" mass="3994">MHTYNQSSSDILAFFIMLIVTPLCPSEEPFSKATSS</sequence>
<proteinExistence type="predicted"/>
<organism evidence="1">
    <name type="scientific">Rhizophora mucronata</name>
    <name type="common">Asiatic mangrove</name>
    <dbReference type="NCBI Taxonomy" id="61149"/>
    <lineage>
        <taxon>Eukaryota</taxon>
        <taxon>Viridiplantae</taxon>
        <taxon>Streptophyta</taxon>
        <taxon>Embryophyta</taxon>
        <taxon>Tracheophyta</taxon>
        <taxon>Spermatophyta</taxon>
        <taxon>Magnoliopsida</taxon>
        <taxon>eudicotyledons</taxon>
        <taxon>Gunneridae</taxon>
        <taxon>Pentapetalae</taxon>
        <taxon>rosids</taxon>
        <taxon>fabids</taxon>
        <taxon>Malpighiales</taxon>
        <taxon>Rhizophoraceae</taxon>
        <taxon>Rhizophora</taxon>
    </lineage>
</organism>
<protein>
    <submittedName>
        <fullName evidence="1">Uncharacterized protein</fullName>
    </submittedName>
</protein>
<reference evidence="1" key="1">
    <citation type="submission" date="2018-02" db="EMBL/GenBank/DDBJ databases">
        <title>Rhizophora mucronata_Transcriptome.</title>
        <authorList>
            <person name="Meera S.P."/>
            <person name="Sreeshan A."/>
            <person name="Augustine A."/>
        </authorList>
    </citation>
    <scope>NUCLEOTIDE SEQUENCE</scope>
    <source>
        <tissue evidence="1">Leaf</tissue>
    </source>
</reference>
<evidence type="ECO:0000313" key="1">
    <source>
        <dbReference type="EMBL" id="MBX55865.1"/>
    </source>
</evidence>
<accession>A0A2P2PMH9</accession>